<keyword evidence="4" id="KW-1185">Reference proteome</keyword>
<evidence type="ECO:0000256" key="2">
    <source>
        <dbReference type="SAM" id="SignalP"/>
    </source>
</evidence>
<keyword evidence="2" id="KW-0732">Signal</keyword>
<organism evidence="3 4">
    <name type="scientific">Geomobilimonas luticola</name>
    <dbReference type="NCBI Taxonomy" id="1114878"/>
    <lineage>
        <taxon>Bacteria</taxon>
        <taxon>Pseudomonadati</taxon>
        <taxon>Thermodesulfobacteriota</taxon>
        <taxon>Desulfuromonadia</taxon>
        <taxon>Geobacterales</taxon>
        <taxon>Geobacteraceae</taxon>
        <taxon>Geomobilimonas</taxon>
    </lineage>
</organism>
<feature type="chain" id="PRO_5045914228" evidence="2">
    <location>
        <begin position="20"/>
        <end position="260"/>
    </location>
</feature>
<gene>
    <name evidence="3" type="ORF">KI810_16925</name>
</gene>
<protein>
    <submittedName>
        <fullName evidence="3">Uncharacterized protein</fullName>
    </submittedName>
</protein>
<dbReference type="Proteomes" id="UP000756860">
    <property type="component" value="Unassembled WGS sequence"/>
</dbReference>
<accession>A0ABS5SHA2</accession>
<feature type="region of interest" description="Disordered" evidence="1">
    <location>
        <begin position="173"/>
        <end position="198"/>
    </location>
</feature>
<feature type="compositionally biased region" description="Basic and acidic residues" evidence="1">
    <location>
        <begin position="177"/>
        <end position="189"/>
    </location>
</feature>
<evidence type="ECO:0000313" key="4">
    <source>
        <dbReference type="Proteomes" id="UP000756860"/>
    </source>
</evidence>
<evidence type="ECO:0000313" key="3">
    <source>
        <dbReference type="EMBL" id="MBT0654739.1"/>
    </source>
</evidence>
<feature type="signal peptide" evidence="2">
    <location>
        <begin position="1"/>
        <end position="19"/>
    </location>
</feature>
<comment type="caution">
    <text evidence="3">The sequence shown here is derived from an EMBL/GenBank/DDBJ whole genome shotgun (WGS) entry which is preliminary data.</text>
</comment>
<dbReference type="EMBL" id="JAHCVK010000017">
    <property type="protein sequence ID" value="MBT0654739.1"/>
    <property type="molecule type" value="Genomic_DNA"/>
</dbReference>
<evidence type="ECO:0000256" key="1">
    <source>
        <dbReference type="SAM" id="MobiDB-lite"/>
    </source>
</evidence>
<dbReference type="RefSeq" id="WP_214176747.1">
    <property type="nucleotide sequence ID" value="NZ_JAHCVK010000017.1"/>
</dbReference>
<proteinExistence type="predicted"/>
<sequence length="260" mass="29387">MRTMVLFLVFMGFAVGAWADSIGDAVEVRIRSDNGRELPLYPAAARGNNHKVYAEAIKGDHYSIVVRNRLDRRVGIVIAVDGRNIISGKKSWLGNRERMYILEPYGVGEFNGWRTGDDRVNRFYFTTAADSYAAAFKDESAMGVIAVAVYPEIRRYEPPVEIYRGKSGAAPAAAPTMEKRAKSADRMEESAGTGYGREEYSPVRTVEFDPEPGAREKIYIRYEWRETLCRKGIIACGSYQQPRNRMWADDGYAPPPPWRH</sequence>
<reference evidence="3 4" key="1">
    <citation type="submission" date="2021-05" db="EMBL/GenBank/DDBJ databases">
        <title>The draft genome of Geobacter luticola JCM 17780.</title>
        <authorList>
            <person name="Xu Z."/>
            <person name="Masuda Y."/>
            <person name="Itoh H."/>
            <person name="Senoo K."/>
        </authorList>
    </citation>
    <scope>NUCLEOTIDE SEQUENCE [LARGE SCALE GENOMIC DNA]</scope>
    <source>
        <strain evidence="3 4">JCM 17780</strain>
    </source>
</reference>
<name>A0ABS5SHA2_9BACT</name>